<dbReference type="InterPro" id="IPR001563">
    <property type="entry name" value="Peptidase_S10"/>
</dbReference>
<protein>
    <recommendedName>
        <fullName evidence="7">Carboxypeptidase</fullName>
        <ecNumber evidence="7">3.4.16.-</ecNumber>
    </recommendedName>
</protein>
<evidence type="ECO:0000256" key="4">
    <source>
        <dbReference type="ARBA" id="ARBA00022729"/>
    </source>
</evidence>
<dbReference type="GO" id="GO:0006508">
    <property type="term" value="P:proteolysis"/>
    <property type="evidence" value="ECO:0007669"/>
    <property type="project" value="UniProtKB-KW"/>
</dbReference>
<dbReference type="EC" id="3.4.16.-" evidence="7"/>
<gene>
    <name evidence="8" type="ORF">PHLGIDRAFT_104078</name>
</gene>
<dbReference type="InterPro" id="IPR029058">
    <property type="entry name" value="AB_hydrolase_fold"/>
</dbReference>
<keyword evidence="6" id="KW-0325">Glycoprotein</keyword>
<keyword evidence="2 7" id="KW-0121">Carboxypeptidase</keyword>
<feature type="chain" id="PRO_5005111170" description="Carboxypeptidase" evidence="7">
    <location>
        <begin position="18"/>
        <end position="501"/>
    </location>
</feature>
<name>A0A0C3S9T2_PHLG1</name>
<dbReference type="OrthoDB" id="443318at2759"/>
<dbReference type="InterPro" id="IPR033124">
    <property type="entry name" value="Ser_caboxypep_his_AS"/>
</dbReference>
<keyword evidence="4 7" id="KW-0732">Signal</keyword>
<keyword evidence="5 7" id="KW-0378">Hydrolase</keyword>
<keyword evidence="9" id="KW-1185">Reference proteome</keyword>
<dbReference type="Gene3D" id="1.10.287.410">
    <property type="match status" value="1"/>
</dbReference>
<evidence type="ECO:0000313" key="8">
    <source>
        <dbReference type="EMBL" id="KIP08592.1"/>
    </source>
</evidence>
<dbReference type="Proteomes" id="UP000053257">
    <property type="component" value="Unassembled WGS sequence"/>
</dbReference>
<evidence type="ECO:0000313" key="9">
    <source>
        <dbReference type="Proteomes" id="UP000053257"/>
    </source>
</evidence>
<keyword evidence="3 7" id="KW-0645">Protease</keyword>
<proteinExistence type="inferred from homology"/>
<evidence type="ECO:0000256" key="5">
    <source>
        <dbReference type="ARBA" id="ARBA00022801"/>
    </source>
</evidence>
<dbReference type="Pfam" id="PF00450">
    <property type="entry name" value="Peptidase_S10"/>
    <property type="match status" value="1"/>
</dbReference>
<dbReference type="PROSITE" id="PS00131">
    <property type="entry name" value="CARBOXYPEPT_SER_SER"/>
    <property type="match status" value="1"/>
</dbReference>
<evidence type="ECO:0000256" key="2">
    <source>
        <dbReference type="ARBA" id="ARBA00022645"/>
    </source>
</evidence>
<evidence type="ECO:0000256" key="7">
    <source>
        <dbReference type="RuleBase" id="RU361156"/>
    </source>
</evidence>
<evidence type="ECO:0000256" key="3">
    <source>
        <dbReference type="ARBA" id="ARBA00022670"/>
    </source>
</evidence>
<dbReference type="SUPFAM" id="SSF53474">
    <property type="entry name" value="alpha/beta-Hydrolases"/>
    <property type="match status" value="1"/>
</dbReference>
<dbReference type="PROSITE" id="PS00560">
    <property type="entry name" value="CARBOXYPEPT_SER_HIS"/>
    <property type="match status" value="1"/>
</dbReference>
<dbReference type="STRING" id="745531.A0A0C3S9T2"/>
<dbReference type="Gene3D" id="3.40.50.1820">
    <property type="entry name" value="alpha/beta hydrolase"/>
    <property type="match status" value="1"/>
</dbReference>
<sequence>MLLKLSVCSLLLTLVTGRISQFSVCISLTEPCTAGETPWNDVAHVDAAVAEAPALSSLASSDFTTLWHPELPRYGVRIKKSHFCDCSVNAYTGYIDVEARHLFFYFFESRRDPSADDVVFWTNGGPGGASSLGLFTELGPCILENSTATKYNPYSWNEYANVFFIEQPVGVGFSYADHGESVDTTEEAAKDIAAFVAIFFNHFTEYKGRALHLAGESYGGRYLPLFAAEIYDQNTKIEALGMDPVNLSSIMIGNGCTDQSTMIPSYYDMECTGVTVDPVLDIGTCVSIKRALPRCKKWLESECFTRLDGINCRAALSFCEEVVMSPFMEAGGSAASPRRPLISIAPHDACMVCSSLEAYLNLPAVRQVLGIDPSFGNYSSVSMAVNSAFEAKLDHIFPTQLYLTALLERGVRVLLYVGANDWVCNWVGNERMSLAMQWTGQGEFVQQPLAEWTVGGRVAGLTRSAKGLTFATVYGAGHMVPADKPAESLELVSRWLSRQGL</sequence>
<dbReference type="PRINTS" id="PR00724">
    <property type="entry name" value="CRBOXYPTASEC"/>
</dbReference>
<reference evidence="8 9" key="1">
    <citation type="journal article" date="2014" name="PLoS Genet.">
        <title>Analysis of the Phlebiopsis gigantea genome, transcriptome and secretome provides insight into its pioneer colonization strategies of wood.</title>
        <authorList>
            <person name="Hori C."/>
            <person name="Ishida T."/>
            <person name="Igarashi K."/>
            <person name="Samejima M."/>
            <person name="Suzuki H."/>
            <person name="Master E."/>
            <person name="Ferreira P."/>
            <person name="Ruiz-Duenas F.J."/>
            <person name="Held B."/>
            <person name="Canessa P."/>
            <person name="Larrondo L.F."/>
            <person name="Schmoll M."/>
            <person name="Druzhinina I.S."/>
            <person name="Kubicek C.P."/>
            <person name="Gaskell J.A."/>
            <person name="Kersten P."/>
            <person name="St John F."/>
            <person name="Glasner J."/>
            <person name="Sabat G."/>
            <person name="Splinter BonDurant S."/>
            <person name="Syed K."/>
            <person name="Yadav J."/>
            <person name="Mgbeahuruike A.C."/>
            <person name="Kovalchuk A."/>
            <person name="Asiegbu F.O."/>
            <person name="Lackner G."/>
            <person name="Hoffmeister D."/>
            <person name="Rencoret J."/>
            <person name="Gutierrez A."/>
            <person name="Sun H."/>
            <person name="Lindquist E."/>
            <person name="Barry K."/>
            <person name="Riley R."/>
            <person name="Grigoriev I.V."/>
            <person name="Henrissat B."/>
            <person name="Kues U."/>
            <person name="Berka R.M."/>
            <person name="Martinez A.T."/>
            <person name="Covert S.F."/>
            <person name="Blanchette R.A."/>
            <person name="Cullen D."/>
        </authorList>
    </citation>
    <scope>NUCLEOTIDE SEQUENCE [LARGE SCALE GENOMIC DNA]</scope>
    <source>
        <strain evidence="8 9">11061_1 CR5-6</strain>
    </source>
</reference>
<dbReference type="HOGENOM" id="CLU_008523_10_4_1"/>
<dbReference type="AlphaFoldDB" id="A0A0C3S9T2"/>
<dbReference type="PANTHER" id="PTHR11802">
    <property type="entry name" value="SERINE PROTEASE FAMILY S10 SERINE CARBOXYPEPTIDASE"/>
    <property type="match status" value="1"/>
</dbReference>
<organism evidence="8 9">
    <name type="scientific">Phlebiopsis gigantea (strain 11061_1 CR5-6)</name>
    <name type="common">White-rot fungus</name>
    <name type="synonym">Peniophora gigantea</name>
    <dbReference type="NCBI Taxonomy" id="745531"/>
    <lineage>
        <taxon>Eukaryota</taxon>
        <taxon>Fungi</taxon>
        <taxon>Dikarya</taxon>
        <taxon>Basidiomycota</taxon>
        <taxon>Agaricomycotina</taxon>
        <taxon>Agaricomycetes</taxon>
        <taxon>Polyporales</taxon>
        <taxon>Phanerochaetaceae</taxon>
        <taxon>Phlebiopsis</taxon>
    </lineage>
</organism>
<accession>A0A0C3S9T2</accession>
<dbReference type="GO" id="GO:0004185">
    <property type="term" value="F:serine-type carboxypeptidase activity"/>
    <property type="evidence" value="ECO:0007669"/>
    <property type="project" value="UniProtKB-UniRule"/>
</dbReference>
<dbReference type="EMBL" id="KN840477">
    <property type="protein sequence ID" value="KIP08592.1"/>
    <property type="molecule type" value="Genomic_DNA"/>
</dbReference>
<dbReference type="GO" id="GO:0000324">
    <property type="term" value="C:fungal-type vacuole"/>
    <property type="evidence" value="ECO:0007669"/>
    <property type="project" value="TreeGrafter"/>
</dbReference>
<evidence type="ECO:0000256" key="1">
    <source>
        <dbReference type="ARBA" id="ARBA00009431"/>
    </source>
</evidence>
<dbReference type="InterPro" id="IPR018202">
    <property type="entry name" value="Ser_caboxypep_ser_AS"/>
</dbReference>
<dbReference type="PANTHER" id="PTHR11802:SF113">
    <property type="entry name" value="SERINE CARBOXYPEPTIDASE CTSA-4.1"/>
    <property type="match status" value="1"/>
</dbReference>
<feature type="signal peptide" evidence="7">
    <location>
        <begin position="1"/>
        <end position="17"/>
    </location>
</feature>
<comment type="similarity">
    <text evidence="1 7">Belongs to the peptidase S10 family.</text>
</comment>
<evidence type="ECO:0000256" key="6">
    <source>
        <dbReference type="ARBA" id="ARBA00023180"/>
    </source>
</evidence>